<name>A0A840UDQ3_9GAMM</name>
<evidence type="ECO:0000256" key="1">
    <source>
        <dbReference type="SAM" id="Phobius"/>
    </source>
</evidence>
<feature type="transmembrane region" description="Helical" evidence="1">
    <location>
        <begin position="20"/>
        <end position="53"/>
    </location>
</feature>
<protein>
    <recommendedName>
        <fullName evidence="4">Toxin CptA</fullName>
    </recommendedName>
</protein>
<dbReference type="EMBL" id="JACHFE010000004">
    <property type="protein sequence ID" value="MBB5321510.1"/>
    <property type="molecule type" value="Genomic_DNA"/>
</dbReference>
<evidence type="ECO:0000313" key="3">
    <source>
        <dbReference type="Proteomes" id="UP000591735"/>
    </source>
</evidence>
<keyword evidence="1" id="KW-1133">Transmembrane helix</keyword>
<evidence type="ECO:0000313" key="2">
    <source>
        <dbReference type="EMBL" id="MBB5321510.1"/>
    </source>
</evidence>
<dbReference type="RefSeq" id="WP_183703159.1">
    <property type="nucleotide sequence ID" value="NZ_JACHFE010000004.1"/>
</dbReference>
<proteinExistence type="predicted"/>
<sequence>MSSRIDLTLTPSHAVGGLAALPWLLLTAFIVATAIIQWPWLLPFLPVSLFLGWRDYQRLGLLQHPTAVTGLTVSGDTLYCRFSDGRQQPVAIGSTSGFGASILALKLRPPGTMSERISTIILSDIGPIRANTSADALRQMKVWLRTGPLPTCQ</sequence>
<dbReference type="Proteomes" id="UP000591735">
    <property type="component" value="Unassembled WGS sequence"/>
</dbReference>
<accession>A0A840UDQ3</accession>
<keyword evidence="1" id="KW-0472">Membrane</keyword>
<reference evidence="2 3" key="1">
    <citation type="submission" date="2020-08" db="EMBL/GenBank/DDBJ databases">
        <title>Genomic Encyclopedia of Type Strains, Phase IV (KMG-IV): sequencing the most valuable type-strain genomes for metagenomic binning, comparative biology and taxonomic classification.</title>
        <authorList>
            <person name="Goeker M."/>
        </authorList>
    </citation>
    <scope>NUCLEOTIDE SEQUENCE [LARGE SCALE GENOMIC DNA]</scope>
    <source>
        <strain evidence="2 3">DSM 22359</strain>
    </source>
</reference>
<evidence type="ECO:0008006" key="4">
    <source>
        <dbReference type="Google" id="ProtNLM"/>
    </source>
</evidence>
<organism evidence="2 3">
    <name type="scientific">Marinobacter oulmenensis</name>
    <dbReference type="NCBI Taxonomy" id="643747"/>
    <lineage>
        <taxon>Bacteria</taxon>
        <taxon>Pseudomonadati</taxon>
        <taxon>Pseudomonadota</taxon>
        <taxon>Gammaproteobacteria</taxon>
        <taxon>Pseudomonadales</taxon>
        <taxon>Marinobacteraceae</taxon>
        <taxon>Marinobacter</taxon>
    </lineage>
</organism>
<dbReference type="AlphaFoldDB" id="A0A840UDQ3"/>
<gene>
    <name evidence="2" type="ORF">HNR38_001999</name>
</gene>
<keyword evidence="1" id="KW-0812">Transmembrane</keyword>
<keyword evidence="3" id="KW-1185">Reference proteome</keyword>
<comment type="caution">
    <text evidence="2">The sequence shown here is derived from an EMBL/GenBank/DDBJ whole genome shotgun (WGS) entry which is preliminary data.</text>
</comment>